<feature type="region of interest" description="Disordered" evidence="1">
    <location>
        <begin position="1"/>
        <end position="54"/>
    </location>
</feature>
<dbReference type="RefSeq" id="WP_170845678.1">
    <property type="nucleotide sequence ID" value="NZ_FOLL01000006.1"/>
</dbReference>
<gene>
    <name evidence="2" type="ORF">SAMN05421747_106177</name>
</gene>
<name>A0A1I1HGF7_9SPHI</name>
<dbReference type="Proteomes" id="UP000199577">
    <property type="component" value="Unassembled WGS sequence"/>
</dbReference>
<evidence type="ECO:0000313" key="2">
    <source>
        <dbReference type="EMBL" id="SFC23044.1"/>
    </source>
</evidence>
<reference evidence="3" key="1">
    <citation type="submission" date="2016-10" db="EMBL/GenBank/DDBJ databases">
        <authorList>
            <person name="Varghese N."/>
            <person name="Submissions S."/>
        </authorList>
    </citation>
    <scope>NUCLEOTIDE SEQUENCE [LARGE SCALE GENOMIC DNA]</scope>
    <source>
        <strain evidence="3">DSM 22900</strain>
    </source>
</reference>
<dbReference type="EMBL" id="FOLL01000006">
    <property type="protein sequence ID" value="SFC23044.1"/>
    <property type="molecule type" value="Genomic_DNA"/>
</dbReference>
<evidence type="ECO:0000313" key="3">
    <source>
        <dbReference type="Proteomes" id="UP000199577"/>
    </source>
</evidence>
<dbReference type="AlphaFoldDB" id="A0A1I1HGF7"/>
<dbReference type="STRING" id="623281.SAMN05421747_106177"/>
<sequence length="54" mass="5877">MEKKRVTGTQDKSRKGEMGGATADKAFTDVKKQKRVQGLPNAGGVRTGQTRKDK</sequence>
<feature type="compositionally biased region" description="Basic and acidic residues" evidence="1">
    <location>
        <begin position="1"/>
        <end position="17"/>
    </location>
</feature>
<keyword evidence="3" id="KW-1185">Reference proteome</keyword>
<protein>
    <submittedName>
        <fullName evidence="2">Uncharacterized protein</fullName>
    </submittedName>
</protein>
<evidence type="ECO:0000256" key="1">
    <source>
        <dbReference type="SAM" id="MobiDB-lite"/>
    </source>
</evidence>
<accession>A0A1I1HGF7</accession>
<organism evidence="2 3">
    <name type="scientific">Parapedobacter composti</name>
    <dbReference type="NCBI Taxonomy" id="623281"/>
    <lineage>
        <taxon>Bacteria</taxon>
        <taxon>Pseudomonadati</taxon>
        <taxon>Bacteroidota</taxon>
        <taxon>Sphingobacteriia</taxon>
        <taxon>Sphingobacteriales</taxon>
        <taxon>Sphingobacteriaceae</taxon>
        <taxon>Parapedobacter</taxon>
    </lineage>
</organism>
<proteinExistence type="predicted"/>